<organism evidence="1 2">
    <name type="scientific">candidate division MSBL1 archaeon SCGC-AAA259E22</name>
    <dbReference type="NCBI Taxonomy" id="1698265"/>
    <lineage>
        <taxon>Archaea</taxon>
        <taxon>Methanobacteriati</taxon>
        <taxon>Methanobacteriota</taxon>
        <taxon>candidate division MSBL1</taxon>
    </lineage>
</organism>
<dbReference type="AlphaFoldDB" id="A0A133UG76"/>
<reference evidence="1 2" key="1">
    <citation type="journal article" date="2016" name="Sci. Rep.">
        <title>Metabolic traits of an uncultured archaeal lineage -MSBL1- from brine pools of the Red Sea.</title>
        <authorList>
            <person name="Mwirichia R."/>
            <person name="Alam I."/>
            <person name="Rashid M."/>
            <person name="Vinu M."/>
            <person name="Ba-Alawi W."/>
            <person name="Anthony Kamau A."/>
            <person name="Kamanda Ngugi D."/>
            <person name="Goker M."/>
            <person name="Klenk H.P."/>
            <person name="Bajic V."/>
            <person name="Stingl U."/>
        </authorList>
    </citation>
    <scope>NUCLEOTIDE SEQUENCE [LARGE SCALE GENOMIC DNA]</scope>
    <source>
        <strain evidence="1">SCGC-AAA259E22</strain>
    </source>
</reference>
<dbReference type="Proteomes" id="UP000070657">
    <property type="component" value="Unassembled WGS sequence"/>
</dbReference>
<protein>
    <recommendedName>
        <fullName evidence="3">ArnR1-like winged helix-turn-helix domain-containing protein</fullName>
    </recommendedName>
</protein>
<name>A0A133UG76_9EURY</name>
<evidence type="ECO:0000313" key="2">
    <source>
        <dbReference type="Proteomes" id="UP000070657"/>
    </source>
</evidence>
<evidence type="ECO:0000313" key="1">
    <source>
        <dbReference type="EMBL" id="KXA93222.1"/>
    </source>
</evidence>
<proteinExistence type="predicted"/>
<sequence length="111" mass="12803">MLFSQLFDLTLLFCLKHNRIVVILMNNLLVSGKKKIEILQVLKDGKVHSFYNLSKEVGTNFNTSKKNCNFLELLKLINIDKTTAEESASGKPRYRIKINKEGREFLESINL</sequence>
<dbReference type="EMBL" id="LHXP01000025">
    <property type="protein sequence ID" value="KXA93222.1"/>
    <property type="molecule type" value="Genomic_DNA"/>
</dbReference>
<comment type="caution">
    <text evidence="1">The sequence shown here is derived from an EMBL/GenBank/DDBJ whole genome shotgun (WGS) entry which is preliminary data.</text>
</comment>
<accession>A0A133UG76</accession>
<dbReference type="Gene3D" id="1.10.10.10">
    <property type="entry name" value="Winged helix-like DNA-binding domain superfamily/Winged helix DNA-binding domain"/>
    <property type="match status" value="1"/>
</dbReference>
<keyword evidence="2" id="KW-1185">Reference proteome</keyword>
<dbReference type="InterPro" id="IPR036388">
    <property type="entry name" value="WH-like_DNA-bd_sf"/>
</dbReference>
<gene>
    <name evidence="1" type="ORF">AKJ66_02525</name>
</gene>
<evidence type="ECO:0008006" key="3">
    <source>
        <dbReference type="Google" id="ProtNLM"/>
    </source>
</evidence>